<dbReference type="RefSeq" id="WP_123214780.1">
    <property type="nucleotide sequence ID" value="NZ_RJTM01000026.1"/>
</dbReference>
<organism evidence="1 2">
    <name type="scientific">Sinomicrobium pectinilyticum</name>
    <dbReference type="NCBI Taxonomy" id="1084421"/>
    <lineage>
        <taxon>Bacteria</taxon>
        <taxon>Pseudomonadati</taxon>
        <taxon>Bacteroidota</taxon>
        <taxon>Flavobacteriia</taxon>
        <taxon>Flavobacteriales</taxon>
        <taxon>Flavobacteriaceae</taxon>
        <taxon>Sinomicrobium</taxon>
    </lineage>
</organism>
<gene>
    <name evidence="1" type="primary">ytxJ</name>
    <name evidence="1" type="ORF">ED312_04310</name>
</gene>
<accession>A0A3N0EU23</accession>
<name>A0A3N0EU23_SINP1</name>
<evidence type="ECO:0000313" key="2">
    <source>
        <dbReference type="Proteomes" id="UP000267469"/>
    </source>
</evidence>
<dbReference type="NCBIfam" id="TIGR04019">
    <property type="entry name" value="B_thiol_YtxJ"/>
    <property type="match status" value="1"/>
</dbReference>
<keyword evidence="2" id="KW-1185">Reference proteome</keyword>
<dbReference type="Proteomes" id="UP000267469">
    <property type="component" value="Unassembled WGS sequence"/>
</dbReference>
<dbReference type="InterPro" id="IPR036249">
    <property type="entry name" value="Thioredoxin-like_sf"/>
</dbReference>
<dbReference type="Gene3D" id="3.40.30.10">
    <property type="entry name" value="Glutaredoxin"/>
    <property type="match status" value="1"/>
</dbReference>
<dbReference type="InterPro" id="IPR022551">
    <property type="entry name" value="BrxC"/>
</dbReference>
<dbReference type="EMBL" id="RJTM01000026">
    <property type="protein sequence ID" value="RNL91403.1"/>
    <property type="molecule type" value="Genomic_DNA"/>
</dbReference>
<dbReference type="AlphaFoldDB" id="A0A3N0EU23"/>
<protein>
    <submittedName>
        <fullName evidence="1">Bacillithiol system redox-active protein YtxJ</fullName>
    </submittedName>
</protein>
<dbReference type="SUPFAM" id="SSF52833">
    <property type="entry name" value="Thioredoxin-like"/>
    <property type="match status" value="1"/>
</dbReference>
<comment type="caution">
    <text evidence="1">The sequence shown here is derived from an EMBL/GenBank/DDBJ whole genome shotgun (WGS) entry which is preliminary data.</text>
</comment>
<dbReference type="OrthoDB" id="677051at2"/>
<proteinExistence type="predicted"/>
<sequence>MGFFDTIFGKKAPGPGAGDHEKQKTWEWEPLTDIAQLEVIEKESNMVPIVIFKHSTRCGISRMAYRNFESEMPAEKVNAKFYYLDLLEYRNVSDAIATRFGVMHESPQLILIRDGKAVYNESHGGISAPKLVEMLAG</sequence>
<evidence type="ECO:0000313" key="1">
    <source>
        <dbReference type="EMBL" id="RNL91403.1"/>
    </source>
</evidence>
<reference evidence="1 2" key="1">
    <citation type="submission" date="2018-10" db="EMBL/GenBank/DDBJ databases">
        <title>Sinomicrobium pectinilyticum sp. nov., a pectinase-producing bacterium isolated from alkaline and saline soil, and emended description of the genus Sinomicrobium.</title>
        <authorList>
            <person name="Cheng B."/>
            <person name="Li C."/>
            <person name="Lai Q."/>
            <person name="Du M."/>
            <person name="Shao Z."/>
            <person name="Xu P."/>
            <person name="Yang C."/>
        </authorList>
    </citation>
    <scope>NUCLEOTIDE SEQUENCE [LARGE SCALE GENOMIC DNA]</scope>
    <source>
        <strain evidence="1 2">5DNS001</strain>
    </source>
</reference>
<dbReference type="CDD" id="cd02947">
    <property type="entry name" value="TRX_family"/>
    <property type="match status" value="1"/>
</dbReference>
<dbReference type="Pfam" id="PF11009">
    <property type="entry name" value="BrxC"/>
    <property type="match status" value="1"/>
</dbReference>